<evidence type="ECO:0000313" key="14">
    <source>
        <dbReference type="EMBL" id="KOO27717.1"/>
    </source>
</evidence>
<dbReference type="PANTHER" id="PTHR12131:SF1">
    <property type="entry name" value="ATP-DEPENDENT RNA HELICASE SUPV3L1, MITOCHONDRIAL-RELATED"/>
    <property type="match status" value="1"/>
</dbReference>
<dbReference type="PROSITE" id="PS51194">
    <property type="entry name" value="HELICASE_CTER"/>
    <property type="match status" value="1"/>
</dbReference>
<dbReference type="PANTHER" id="PTHR12131">
    <property type="entry name" value="ATP-DEPENDENT RNA AND DNA HELICASE"/>
    <property type="match status" value="1"/>
</dbReference>
<accession>A0A0M0JN08</accession>
<dbReference type="Proteomes" id="UP000037460">
    <property type="component" value="Unassembled WGS sequence"/>
</dbReference>
<dbReference type="Gene3D" id="1.20.272.40">
    <property type="match status" value="1"/>
</dbReference>
<dbReference type="InterPro" id="IPR027417">
    <property type="entry name" value="P-loop_NTPase"/>
</dbReference>
<dbReference type="Pfam" id="PF18147">
    <property type="entry name" value="Suv3_C_1"/>
    <property type="match status" value="1"/>
</dbReference>
<name>A0A0M0JN08_9EUKA</name>
<evidence type="ECO:0000256" key="9">
    <source>
        <dbReference type="ARBA" id="ARBA00022946"/>
    </source>
</evidence>
<dbReference type="Pfam" id="PF12513">
    <property type="entry name" value="SUV3_C"/>
    <property type="match status" value="1"/>
</dbReference>
<dbReference type="CDD" id="cd18805">
    <property type="entry name" value="SF2_C_suv3"/>
    <property type="match status" value="1"/>
</dbReference>
<keyword evidence="10" id="KW-0496">Mitochondrion</keyword>
<dbReference type="GO" id="GO:0016787">
    <property type="term" value="F:hydrolase activity"/>
    <property type="evidence" value="ECO:0007669"/>
    <property type="project" value="UniProtKB-KW"/>
</dbReference>
<dbReference type="GO" id="GO:0045025">
    <property type="term" value="C:mitochondrial degradosome"/>
    <property type="evidence" value="ECO:0007669"/>
    <property type="project" value="TreeGrafter"/>
</dbReference>
<dbReference type="InterPro" id="IPR041082">
    <property type="entry name" value="Suv3_C_1"/>
</dbReference>
<gene>
    <name evidence="14" type="ORF">Ctob_009530</name>
</gene>
<dbReference type="FunFam" id="3.40.50.300:FF:000269">
    <property type="entry name" value="ATP-dependent RNA helicase SUPV3L1, mitochondrial"/>
    <property type="match status" value="1"/>
</dbReference>
<evidence type="ECO:0000256" key="1">
    <source>
        <dbReference type="ARBA" id="ARBA00001936"/>
    </source>
</evidence>
<evidence type="ECO:0000256" key="10">
    <source>
        <dbReference type="ARBA" id="ARBA00023128"/>
    </source>
</evidence>
<dbReference type="SMART" id="SM00490">
    <property type="entry name" value="HELICc"/>
    <property type="match status" value="1"/>
</dbReference>
<evidence type="ECO:0000256" key="4">
    <source>
        <dbReference type="ARBA" id="ARBA00012552"/>
    </source>
</evidence>
<keyword evidence="6" id="KW-0378">Hydrolase</keyword>
<dbReference type="InterPro" id="IPR001650">
    <property type="entry name" value="Helicase_C-like"/>
</dbReference>
<evidence type="ECO:0000256" key="6">
    <source>
        <dbReference type="ARBA" id="ARBA00022801"/>
    </source>
</evidence>
<keyword evidence="9" id="KW-0809">Transit peptide</keyword>
<dbReference type="SUPFAM" id="SSF52540">
    <property type="entry name" value="P-loop containing nucleoside triphosphate hydrolases"/>
    <property type="match status" value="1"/>
</dbReference>
<keyword evidence="5" id="KW-0547">Nucleotide-binding</keyword>
<evidence type="ECO:0000256" key="2">
    <source>
        <dbReference type="ARBA" id="ARBA00001946"/>
    </source>
</evidence>
<dbReference type="CDD" id="cd17913">
    <property type="entry name" value="DEXQc_Suv3"/>
    <property type="match status" value="1"/>
</dbReference>
<sequence>MAMARLRSTASWRSIRCMCSVPLPLSEGNVPLPFDEVPLRALPQPTSRRKMLSTAMDLRRPEEAYPAARAMRRTIHAHLGPTNSGKTHAAIEALRAAKSGVYCGPLRLLAWEIHDQLSSAGVPCELRTGQEVRTPEGGSEHTSCTVEMVSLRRAVEVGVVDEIQMLSHPERGWAWSRAVFGLPAQALHVCGSDDALPLLEALVEACDDALVVHRYERLTPLELASRSLGGDLSKVRPGDCVVAFSRREIFSLKQHVEELSGLACCVVYGSLPPETRRTQARIFNDPSEPAQVLIASDAIGMGLNLRIQRIIFASLSKFDGTTVRPLAPTEVKQIAGRAGRYSSNLGAGEVTCLHDGDLPLLRRTLSAPLSPLTRSGLAPTFEQLELFDRASGHSMSFAELLMAFEESARLSERHFCCALEPMARLAEIIECADGLGLYERHVLCQAPLDPRDTLHANLLRSWARELAKGKPARLRYAPPERPPRSHAELQSLESYFRALDGYLWLALRFAESFSHTEKAHSYRDACAAMIEAALDDLPPLEGGSDGGGGHSQRERGRVAARELANRKRSGGFSCDAEGLRR</sequence>
<dbReference type="Pfam" id="PF22527">
    <property type="entry name" value="DEXQc_Suv3"/>
    <property type="match status" value="1"/>
</dbReference>
<evidence type="ECO:0000256" key="12">
    <source>
        <dbReference type="SAM" id="MobiDB-lite"/>
    </source>
</evidence>
<dbReference type="GO" id="GO:0003724">
    <property type="term" value="F:RNA helicase activity"/>
    <property type="evidence" value="ECO:0007669"/>
    <property type="project" value="UniProtKB-EC"/>
</dbReference>
<dbReference type="GO" id="GO:0005524">
    <property type="term" value="F:ATP binding"/>
    <property type="evidence" value="ECO:0007669"/>
    <property type="project" value="UniProtKB-KW"/>
</dbReference>
<evidence type="ECO:0000256" key="11">
    <source>
        <dbReference type="ARBA" id="ARBA00047984"/>
    </source>
</evidence>
<dbReference type="OrthoDB" id="6692397at2759"/>
<keyword evidence="15" id="KW-1185">Reference proteome</keyword>
<feature type="compositionally biased region" description="Basic and acidic residues" evidence="12">
    <location>
        <begin position="551"/>
        <end position="565"/>
    </location>
</feature>
<dbReference type="Pfam" id="PF00271">
    <property type="entry name" value="Helicase_C"/>
    <property type="match status" value="1"/>
</dbReference>
<evidence type="ECO:0000313" key="15">
    <source>
        <dbReference type="Proteomes" id="UP000037460"/>
    </source>
</evidence>
<dbReference type="GO" id="GO:0000965">
    <property type="term" value="P:mitochondrial RNA 3'-end processing"/>
    <property type="evidence" value="ECO:0007669"/>
    <property type="project" value="TreeGrafter"/>
</dbReference>
<evidence type="ECO:0000256" key="5">
    <source>
        <dbReference type="ARBA" id="ARBA00022741"/>
    </source>
</evidence>
<dbReference type="InterPro" id="IPR022192">
    <property type="entry name" value="SUV3_C"/>
</dbReference>
<feature type="region of interest" description="Disordered" evidence="12">
    <location>
        <begin position="537"/>
        <end position="581"/>
    </location>
</feature>
<keyword evidence="7 14" id="KW-0347">Helicase</keyword>
<dbReference type="Gene3D" id="3.40.50.300">
    <property type="entry name" value="P-loop containing nucleotide triphosphate hydrolases"/>
    <property type="match status" value="2"/>
</dbReference>
<evidence type="ECO:0000256" key="3">
    <source>
        <dbReference type="ARBA" id="ARBA00004173"/>
    </source>
</evidence>
<evidence type="ECO:0000256" key="8">
    <source>
        <dbReference type="ARBA" id="ARBA00022840"/>
    </source>
</evidence>
<protein>
    <recommendedName>
        <fullName evidence="4">RNA helicase</fullName>
        <ecNumber evidence="4">3.6.4.13</ecNumber>
    </recommendedName>
</protein>
<dbReference type="InterPro" id="IPR055206">
    <property type="entry name" value="DEXQc_SUV3"/>
</dbReference>
<dbReference type="Gene3D" id="1.20.58.1080">
    <property type="match status" value="1"/>
</dbReference>
<dbReference type="InterPro" id="IPR050699">
    <property type="entry name" value="RNA-DNA_Helicase"/>
</dbReference>
<comment type="subcellular location">
    <subcellularLocation>
        <location evidence="3">Mitochondrion</location>
    </subcellularLocation>
</comment>
<organism evidence="14 15">
    <name type="scientific">Chrysochromulina tobinii</name>
    <dbReference type="NCBI Taxonomy" id="1460289"/>
    <lineage>
        <taxon>Eukaryota</taxon>
        <taxon>Haptista</taxon>
        <taxon>Haptophyta</taxon>
        <taxon>Prymnesiophyceae</taxon>
        <taxon>Prymnesiales</taxon>
        <taxon>Chrysochromulinaceae</taxon>
        <taxon>Chrysochromulina</taxon>
    </lineage>
</organism>
<comment type="cofactor">
    <cofactor evidence="1">
        <name>Mn(2+)</name>
        <dbReference type="ChEBI" id="CHEBI:29035"/>
    </cofactor>
</comment>
<reference evidence="15" key="1">
    <citation type="journal article" date="2015" name="PLoS Genet.">
        <title>Genome Sequence and Transcriptome Analyses of Chrysochromulina tobin: Metabolic Tools for Enhanced Algal Fitness in the Prominent Order Prymnesiales (Haptophyceae).</title>
        <authorList>
            <person name="Hovde B.T."/>
            <person name="Deodato C.R."/>
            <person name="Hunsperger H.M."/>
            <person name="Ryken S.A."/>
            <person name="Yost W."/>
            <person name="Jha R.K."/>
            <person name="Patterson J."/>
            <person name="Monnat R.J. Jr."/>
            <person name="Barlow S.B."/>
            <person name="Starkenburg S.R."/>
            <person name="Cattolico R.A."/>
        </authorList>
    </citation>
    <scope>NUCLEOTIDE SEQUENCE</scope>
    <source>
        <strain evidence="15">CCMP291</strain>
    </source>
</reference>
<keyword evidence="8" id="KW-0067">ATP-binding</keyword>
<dbReference type="FunFam" id="3.40.50.300:FF:000957">
    <property type="entry name" value="ATP-dependent RNA helicase SUV3L, mitochondrial"/>
    <property type="match status" value="1"/>
</dbReference>
<proteinExistence type="predicted"/>
<dbReference type="InterPro" id="IPR044774">
    <property type="entry name" value="Suv3_DEXQc"/>
</dbReference>
<comment type="cofactor">
    <cofactor evidence="2">
        <name>Mg(2+)</name>
        <dbReference type="ChEBI" id="CHEBI:18420"/>
    </cofactor>
</comment>
<comment type="catalytic activity">
    <reaction evidence="11">
        <text>ATP + H2O = ADP + phosphate + H(+)</text>
        <dbReference type="Rhea" id="RHEA:13065"/>
        <dbReference type="ChEBI" id="CHEBI:15377"/>
        <dbReference type="ChEBI" id="CHEBI:15378"/>
        <dbReference type="ChEBI" id="CHEBI:30616"/>
        <dbReference type="ChEBI" id="CHEBI:43474"/>
        <dbReference type="ChEBI" id="CHEBI:456216"/>
        <dbReference type="EC" id="3.6.4.13"/>
    </reaction>
</comment>
<dbReference type="AlphaFoldDB" id="A0A0M0JN08"/>
<comment type="caution">
    <text evidence="14">The sequence shown here is derived from an EMBL/GenBank/DDBJ whole genome shotgun (WGS) entry which is preliminary data.</text>
</comment>
<dbReference type="EMBL" id="JWZX01002678">
    <property type="protein sequence ID" value="KOO27717.1"/>
    <property type="molecule type" value="Genomic_DNA"/>
</dbReference>
<feature type="domain" description="Helicase C-terminal" evidence="13">
    <location>
        <begin position="227"/>
        <end position="385"/>
    </location>
</feature>
<evidence type="ECO:0000256" key="7">
    <source>
        <dbReference type="ARBA" id="ARBA00022806"/>
    </source>
</evidence>
<evidence type="ECO:0000259" key="13">
    <source>
        <dbReference type="PROSITE" id="PS51194"/>
    </source>
</evidence>
<dbReference type="EC" id="3.6.4.13" evidence="4"/>